<dbReference type="InterPro" id="IPR045335">
    <property type="entry name" value="FtsQ_C_sf"/>
</dbReference>
<evidence type="ECO:0000256" key="2">
    <source>
        <dbReference type="ARBA" id="ARBA00022475"/>
    </source>
</evidence>
<dbReference type="InterPro" id="IPR005548">
    <property type="entry name" value="Cell_div_FtsQ/DivIB_C"/>
</dbReference>
<evidence type="ECO:0000256" key="9">
    <source>
        <dbReference type="HAMAP-Rule" id="MF_00911"/>
    </source>
</evidence>
<proteinExistence type="inferred from homology"/>
<comment type="subcellular location">
    <subcellularLocation>
        <location evidence="9">Cell inner membrane</location>
        <topology evidence="9">Single-pass type II membrane protein</topology>
    </subcellularLocation>
    <subcellularLocation>
        <location evidence="1">Membrane</location>
    </subcellularLocation>
    <text evidence="9">Localizes to the division septum.</text>
</comment>
<dbReference type="GO" id="GO:0032153">
    <property type="term" value="C:cell division site"/>
    <property type="evidence" value="ECO:0007669"/>
    <property type="project" value="UniProtKB-UniRule"/>
</dbReference>
<protein>
    <recommendedName>
        <fullName evidence="9">Cell division protein FtsQ</fullName>
    </recommendedName>
</protein>
<keyword evidence="2 9" id="KW-1003">Cell membrane</keyword>
<dbReference type="AlphaFoldDB" id="A0A919E7U7"/>
<evidence type="ECO:0000256" key="7">
    <source>
        <dbReference type="ARBA" id="ARBA00023136"/>
    </source>
</evidence>
<dbReference type="EMBL" id="BNCI01000002">
    <property type="protein sequence ID" value="GHF23168.1"/>
    <property type="molecule type" value="Genomic_DNA"/>
</dbReference>
<keyword evidence="7 9" id="KW-0472">Membrane</keyword>
<evidence type="ECO:0000313" key="13">
    <source>
        <dbReference type="Proteomes" id="UP000630923"/>
    </source>
</evidence>
<evidence type="ECO:0000256" key="4">
    <source>
        <dbReference type="ARBA" id="ARBA00022618"/>
    </source>
</evidence>
<dbReference type="GO" id="GO:0005886">
    <property type="term" value="C:plasma membrane"/>
    <property type="evidence" value="ECO:0007669"/>
    <property type="project" value="UniProtKB-SubCell"/>
</dbReference>
<dbReference type="Pfam" id="PF03799">
    <property type="entry name" value="FtsQ_DivIB_C"/>
    <property type="match status" value="1"/>
</dbReference>
<reference evidence="12" key="1">
    <citation type="journal article" date="2014" name="Int. J. Syst. Evol. Microbiol.">
        <title>Complete genome sequence of Corynebacterium casei LMG S-19264T (=DSM 44701T), isolated from a smear-ripened cheese.</title>
        <authorList>
            <consortium name="US DOE Joint Genome Institute (JGI-PGF)"/>
            <person name="Walter F."/>
            <person name="Albersmeier A."/>
            <person name="Kalinowski J."/>
            <person name="Ruckert C."/>
        </authorList>
    </citation>
    <scope>NUCLEOTIDE SEQUENCE</scope>
    <source>
        <strain evidence="12">KCTC 42590</strain>
    </source>
</reference>
<dbReference type="Pfam" id="PF08478">
    <property type="entry name" value="POTRA_1"/>
    <property type="match status" value="1"/>
</dbReference>
<evidence type="ECO:0000256" key="10">
    <source>
        <dbReference type="SAM" id="SignalP"/>
    </source>
</evidence>
<evidence type="ECO:0000256" key="3">
    <source>
        <dbReference type="ARBA" id="ARBA00022519"/>
    </source>
</evidence>
<dbReference type="InterPro" id="IPR026579">
    <property type="entry name" value="FtsQ"/>
</dbReference>
<name>A0A919E7U7_9PROT</name>
<evidence type="ECO:0000259" key="11">
    <source>
        <dbReference type="PROSITE" id="PS51779"/>
    </source>
</evidence>
<evidence type="ECO:0000313" key="12">
    <source>
        <dbReference type="EMBL" id="GHF23168.1"/>
    </source>
</evidence>
<keyword evidence="13" id="KW-1185">Reference proteome</keyword>
<keyword evidence="5 9" id="KW-0812">Transmembrane</keyword>
<dbReference type="HAMAP" id="MF_00911">
    <property type="entry name" value="FtsQ_subfam"/>
    <property type="match status" value="1"/>
</dbReference>
<dbReference type="Gene3D" id="3.10.20.310">
    <property type="entry name" value="membrane protein fhac"/>
    <property type="match status" value="1"/>
</dbReference>
<keyword evidence="6 9" id="KW-1133">Transmembrane helix</keyword>
<feature type="signal peptide" evidence="10">
    <location>
        <begin position="1"/>
        <end position="24"/>
    </location>
</feature>
<keyword evidence="8 9" id="KW-0131">Cell cycle</keyword>
<dbReference type="Proteomes" id="UP000630923">
    <property type="component" value="Unassembled WGS sequence"/>
</dbReference>
<reference evidence="12" key="2">
    <citation type="submission" date="2020-09" db="EMBL/GenBank/DDBJ databases">
        <authorList>
            <person name="Sun Q."/>
            <person name="Kim S."/>
        </authorList>
    </citation>
    <scope>NUCLEOTIDE SEQUENCE</scope>
    <source>
        <strain evidence="12">KCTC 42590</strain>
    </source>
</reference>
<evidence type="ECO:0000256" key="5">
    <source>
        <dbReference type="ARBA" id="ARBA00022692"/>
    </source>
</evidence>
<comment type="caution">
    <text evidence="12">The sequence shown here is derived from an EMBL/GenBank/DDBJ whole genome shotgun (WGS) entry which is preliminary data.</text>
</comment>
<organism evidence="12 13">
    <name type="scientific">Kordiimonas sediminis</name>
    <dbReference type="NCBI Taxonomy" id="1735581"/>
    <lineage>
        <taxon>Bacteria</taxon>
        <taxon>Pseudomonadati</taxon>
        <taxon>Pseudomonadota</taxon>
        <taxon>Alphaproteobacteria</taxon>
        <taxon>Kordiimonadales</taxon>
        <taxon>Kordiimonadaceae</taxon>
        <taxon>Kordiimonas</taxon>
    </lineage>
</organism>
<keyword evidence="10" id="KW-0732">Signal</keyword>
<dbReference type="GO" id="GO:0090529">
    <property type="term" value="P:cell septum assembly"/>
    <property type="evidence" value="ECO:0007669"/>
    <property type="project" value="InterPro"/>
</dbReference>
<comment type="similarity">
    <text evidence="9">Belongs to the FtsQ/DivIB family. FtsQ subfamily.</text>
</comment>
<dbReference type="InterPro" id="IPR034746">
    <property type="entry name" value="POTRA"/>
</dbReference>
<evidence type="ECO:0000256" key="1">
    <source>
        <dbReference type="ARBA" id="ARBA00004370"/>
    </source>
</evidence>
<feature type="chain" id="PRO_5037411180" description="Cell division protein FtsQ" evidence="10">
    <location>
        <begin position="25"/>
        <end position="261"/>
    </location>
</feature>
<dbReference type="PROSITE" id="PS51779">
    <property type="entry name" value="POTRA"/>
    <property type="match status" value="1"/>
</dbReference>
<keyword evidence="4 9" id="KW-0132">Cell division</keyword>
<sequence>MIDLDNSRSRMVLFAGGLLACASAAVFIAQSQLDPWQSVVEGSRDAGFVLTDLKIDGANHTSRSEILAALDIDDGVPLLSIDLIRIKEQLEKLNWIKSVELKRNLPSGLHITITERVPYALWQNNGKVQLIDPDGVAITSRGLGDFTDLMILVGPNAHLHATSLQALLDTQPDLSQRVKSAVRVGERRWDVVFENGVRVKLPEDKNGYRADDAWSLFASLEQEHSLLSREVSIIDMRVKDRVYLRLPPGVSRTERSFETKT</sequence>
<keyword evidence="3 9" id="KW-0997">Cell inner membrane</keyword>
<feature type="domain" description="POTRA" evidence="11">
    <location>
        <begin position="48"/>
        <end position="116"/>
    </location>
</feature>
<dbReference type="GO" id="GO:0043093">
    <property type="term" value="P:FtsZ-dependent cytokinesis"/>
    <property type="evidence" value="ECO:0007669"/>
    <property type="project" value="UniProtKB-UniRule"/>
</dbReference>
<accession>A0A919E7U7</accession>
<comment type="function">
    <text evidence="9">Essential cell division protein.</text>
</comment>
<evidence type="ECO:0000256" key="8">
    <source>
        <dbReference type="ARBA" id="ARBA00023306"/>
    </source>
</evidence>
<dbReference type="RefSeq" id="WP_191251958.1">
    <property type="nucleotide sequence ID" value="NZ_BNCI01000002.1"/>
</dbReference>
<dbReference type="Gene3D" id="3.40.50.11690">
    <property type="entry name" value="Cell division protein FtsQ/DivIB"/>
    <property type="match status" value="1"/>
</dbReference>
<dbReference type="PANTHER" id="PTHR35851:SF1">
    <property type="entry name" value="CELL DIVISION PROTEIN FTSQ"/>
    <property type="match status" value="1"/>
</dbReference>
<evidence type="ECO:0000256" key="6">
    <source>
        <dbReference type="ARBA" id="ARBA00022989"/>
    </source>
</evidence>
<dbReference type="InterPro" id="IPR013685">
    <property type="entry name" value="POTRA_FtsQ_type"/>
</dbReference>
<gene>
    <name evidence="9" type="primary">ftsQ</name>
    <name evidence="12" type="ORF">GCM10017044_16990</name>
</gene>
<dbReference type="PANTHER" id="PTHR35851">
    <property type="entry name" value="CELL DIVISION PROTEIN FTSQ"/>
    <property type="match status" value="1"/>
</dbReference>